<evidence type="ECO:0000256" key="2">
    <source>
        <dbReference type="ARBA" id="ARBA00022448"/>
    </source>
</evidence>
<comment type="subcellular location">
    <subcellularLocation>
        <location evidence="1">Membrane</location>
    </subcellularLocation>
</comment>
<proteinExistence type="predicted"/>
<dbReference type="CDD" id="cd21677">
    <property type="entry name" value="SMP_SYT"/>
    <property type="match status" value="1"/>
</dbReference>
<feature type="transmembrane region" description="Helical" evidence="6">
    <location>
        <begin position="7"/>
        <end position="31"/>
    </location>
</feature>
<dbReference type="Pfam" id="PF00168">
    <property type="entry name" value="C2"/>
    <property type="match status" value="2"/>
</dbReference>
<reference evidence="9 10" key="1">
    <citation type="journal article" date="2005" name="Nature">
        <title>The map-based sequence of the rice genome.</title>
        <authorList>
            <consortium name="International rice genome sequencing project (IRGSP)"/>
            <person name="Matsumoto T."/>
            <person name="Wu J."/>
            <person name="Kanamori H."/>
            <person name="Katayose Y."/>
            <person name="Fujisawa M."/>
            <person name="Namiki N."/>
            <person name="Mizuno H."/>
            <person name="Yamamoto K."/>
            <person name="Antonio B.A."/>
            <person name="Baba T."/>
            <person name="Sakata K."/>
            <person name="Nagamura Y."/>
            <person name="Aoki H."/>
            <person name="Arikawa K."/>
            <person name="Arita K."/>
            <person name="Bito T."/>
            <person name="Chiden Y."/>
            <person name="Fujitsuka N."/>
            <person name="Fukunaka R."/>
            <person name="Hamada M."/>
            <person name="Harada C."/>
            <person name="Hayashi A."/>
            <person name="Hijishita S."/>
            <person name="Honda M."/>
            <person name="Hosokawa S."/>
            <person name="Ichikawa Y."/>
            <person name="Idonuma A."/>
            <person name="Iijima M."/>
            <person name="Ikeda M."/>
            <person name="Ikeno M."/>
            <person name="Ito K."/>
            <person name="Ito S."/>
            <person name="Ito T."/>
            <person name="Ito Y."/>
            <person name="Ito Y."/>
            <person name="Iwabuchi A."/>
            <person name="Kamiya K."/>
            <person name="Karasawa W."/>
            <person name="Kurita K."/>
            <person name="Katagiri S."/>
            <person name="Kikuta A."/>
            <person name="Kobayashi H."/>
            <person name="Kobayashi N."/>
            <person name="Machita K."/>
            <person name="Maehara T."/>
            <person name="Masukawa M."/>
            <person name="Mizubayashi T."/>
            <person name="Mukai Y."/>
            <person name="Nagasaki H."/>
            <person name="Nagata Y."/>
            <person name="Naito S."/>
            <person name="Nakashima M."/>
            <person name="Nakama Y."/>
            <person name="Nakamichi Y."/>
            <person name="Nakamura M."/>
            <person name="Meguro A."/>
            <person name="Negishi M."/>
            <person name="Ohta I."/>
            <person name="Ohta T."/>
            <person name="Okamoto M."/>
            <person name="Ono N."/>
            <person name="Saji S."/>
            <person name="Sakaguchi M."/>
            <person name="Sakai K."/>
            <person name="Shibata M."/>
            <person name="Shimokawa T."/>
            <person name="Song J."/>
            <person name="Takazaki Y."/>
            <person name="Terasawa K."/>
            <person name="Tsugane M."/>
            <person name="Tsuji K."/>
            <person name="Ueda S."/>
            <person name="Waki K."/>
            <person name="Yamagata H."/>
            <person name="Yamamoto M."/>
            <person name="Yamamoto S."/>
            <person name="Yamane H."/>
            <person name="Yoshiki S."/>
            <person name="Yoshihara R."/>
            <person name="Yukawa K."/>
            <person name="Zhong H."/>
            <person name="Yano M."/>
            <person name="Yuan Q."/>
            <person name="Ouyang S."/>
            <person name="Liu J."/>
            <person name="Jones K.M."/>
            <person name="Gansberger K."/>
            <person name="Moffat K."/>
            <person name="Hill J."/>
            <person name="Bera J."/>
            <person name="Fadrosh D."/>
            <person name="Jin S."/>
            <person name="Johri S."/>
            <person name="Kim M."/>
            <person name="Overton L."/>
            <person name="Reardon M."/>
            <person name="Tsitrin T."/>
            <person name="Vuong H."/>
            <person name="Weaver B."/>
            <person name="Ciecko A."/>
            <person name="Tallon L."/>
            <person name="Jackson J."/>
            <person name="Pai G."/>
            <person name="Aken S.V."/>
            <person name="Utterback T."/>
            <person name="Reidmuller S."/>
            <person name="Feldblyum T."/>
            <person name="Hsiao J."/>
            <person name="Zismann V."/>
            <person name="Iobst S."/>
            <person name="de Vazeille A.R."/>
            <person name="Buell C.R."/>
            <person name="Ying K."/>
            <person name="Li Y."/>
            <person name="Lu T."/>
            <person name="Huang Y."/>
            <person name="Zhao Q."/>
            <person name="Feng Q."/>
            <person name="Zhang L."/>
            <person name="Zhu J."/>
            <person name="Weng Q."/>
            <person name="Mu J."/>
            <person name="Lu Y."/>
            <person name="Fan D."/>
            <person name="Liu Y."/>
            <person name="Guan J."/>
            <person name="Zhang Y."/>
            <person name="Yu S."/>
            <person name="Liu X."/>
            <person name="Zhang Y."/>
            <person name="Hong G."/>
            <person name="Han B."/>
            <person name="Choisne N."/>
            <person name="Demange N."/>
            <person name="Orjeda G."/>
            <person name="Samain S."/>
            <person name="Cattolico L."/>
            <person name="Pelletier E."/>
            <person name="Couloux A."/>
            <person name="Segurens B."/>
            <person name="Wincker P."/>
            <person name="D'Hont A."/>
            <person name="Scarpelli C."/>
            <person name="Weissenbach J."/>
            <person name="Salanoubat M."/>
            <person name="Quetier F."/>
            <person name="Yu Y."/>
            <person name="Kim H.R."/>
            <person name="Rambo T."/>
            <person name="Currie J."/>
            <person name="Collura K."/>
            <person name="Luo M."/>
            <person name="Yang T."/>
            <person name="Ammiraju J.S.S."/>
            <person name="Engler F."/>
            <person name="Soderlund C."/>
            <person name="Wing R.A."/>
            <person name="Palmer L.E."/>
            <person name="de la Bastide M."/>
            <person name="Spiegel L."/>
            <person name="Nascimento L."/>
            <person name="Zutavern T."/>
            <person name="O'Shaughnessy A."/>
            <person name="Dike S."/>
            <person name="Dedhia N."/>
            <person name="Preston R."/>
            <person name="Balija V."/>
            <person name="McCombie W.R."/>
            <person name="Chow T."/>
            <person name="Chen H."/>
            <person name="Chung M."/>
            <person name="Chen C."/>
            <person name="Shaw J."/>
            <person name="Wu H."/>
            <person name="Hsiao K."/>
            <person name="Chao Y."/>
            <person name="Chu M."/>
            <person name="Cheng C."/>
            <person name="Hour A."/>
            <person name="Lee P."/>
            <person name="Lin S."/>
            <person name="Lin Y."/>
            <person name="Liou J."/>
            <person name="Liu S."/>
            <person name="Hsing Y."/>
            <person name="Raghuvanshi S."/>
            <person name="Mohanty A."/>
            <person name="Bharti A.K."/>
            <person name="Gaur A."/>
            <person name="Gupta V."/>
            <person name="Kumar D."/>
            <person name="Ravi V."/>
            <person name="Vij S."/>
            <person name="Kapur A."/>
            <person name="Khurana P."/>
            <person name="Khurana P."/>
            <person name="Khurana J.P."/>
            <person name="Tyagi A.K."/>
            <person name="Gaikwad K."/>
            <person name="Singh A."/>
            <person name="Dalal V."/>
            <person name="Srivastava S."/>
            <person name="Dixit A."/>
            <person name="Pal A.K."/>
            <person name="Ghazi I.A."/>
            <person name="Yadav M."/>
            <person name="Pandit A."/>
            <person name="Bhargava A."/>
            <person name="Sureshbabu K."/>
            <person name="Batra K."/>
            <person name="Sharma T.R."/>
            <person name="Mohapatra T."/>
            <person name="Singh N.K."/>
            <person name="Messing J."/>
            <person name="Nelson A.B."/>
            <person name="Fuks G."/>
            <person name="Kavchok S."/>
            <person name="Keizer G."/>
            <person name="Linton E."/>
            <person name="Llaca V."/>
            <person name="Song R."/>
            <person name="Tanyolac B."/>
            <person name="Young S."/>
            <person name="Ho-Il K."/>
            <person name="Hahn J.H."/>
            <person name="Sangsakoo G."/>
            <person name="Vanavichit A."/>
            <person name="de Mattos Luiz.A.T."/>
            <person name="Zimmer P.D."/>
            <person name="Malone G."/>
            <person name="Dellagostin O."/>
            <person name="de Oliveira A.C."/>
            <person name="Bevan M."/>
            <person name="Bancroft I."/>
            <person name="Minx P."/>
            <person name="Cordum H."/>
            <person name="Wilson R."/>
            <person name="Cheng Z."/>
            <person name="Jin W."/>
            <person name="Jiang J."/>
            <person name="Leong S.A."/>
            <person name="Iwama H."/>
            <person name="Gojobori T."/>
            <person name="Itoh T."/>
            <person name="Niimura Y."/>
            <person name="Fujii Y."/>
            <person name="Habara T."/>
            <person name="Sakai H."/>
            <person name="Sato Y."/>
            <person name="Wilson G."/>
            <person name="Kumar K."/>
            <person name="McCouch S."/>
            <person name="Juretic N."/>
            <person name="Hoen D."/>
            <person name="Wright S."/>
            <person name="Bruskiewich R."/>
            <person name="Bureau T."/>
            <person name="Miyao A."/>
            <person name="Hirochika H."/>
            <person name="Nishikawa T."/>
            <person name="Kadowaki K."/>
            <person name="Sugiura M."/>
            <person name="Burr B."/>
            <person name="Sasaki T."/>
        </authorList>
    </citation>
    <scope>NUCLEOTIDE SEQUENCE [LARGE SCALE GENOMIC DNA]</scope>
    <source>
        <strain evidence="10">cv. Nipponbare</strain>
    </source>
</reference>
<dbReference type="PANTHER" id="PTHR10774:SF216">
    <property type="entry name" value="OS09G0538800 PROTEIN"/>
    <property type="match status" value="1"/>
</dbReference>
<keyword evidence="2" id="KW-0813">Transport</keyword>
<keyword evidence="4" id="KW-0446">Lipid-binding</keyword>
<evidence type="ECO:0000259" key="7">
    <source>
        <dbReference type="PROSITE" id="PS50004"/>
    </source>
</evidence>
<dbReference type="Proteomes" id="UP000000763">
    <property type="component" value="Chromosome 1"/>
</dbReference>
<evidence type="ECO:0000313" key="9">
    <source>
        <dbReference type="EMBL" id="BAF06552.2"/>
    </source>
</evidence>
<dbReference type="InterPro" id="IPR035892">
    <property type="entry name" value="C2_domain_sf"/>
</dbReference>
<protein>
    <submittedName>
        <fullName evidence="9">Os01g0819200 protein</fullName>
    </submittedName>
</protein>
<dbReference type="InterPro" id="IPR031468">
    <property type="entry name" value="SMP_LBD"/>
</dbReference>
<feature type="domain" description="C2" evidence="7">
    <location>
        <begin position="299"/>
        <end position="423"/>
    </location>
</feature>
<keyword evidence="6" id="KW-0812">Transmembrane</keyword>
<keyword evidence="6" id="KW-1133">Transmembrane helix</keyword>
<dbReference type="PANTHER" id="PTHR10774">
    <property type="entry name" value="EXTENDED SYNAPTOTAGMIN-RELATED"/>
    <property type="match status" value="1"/>
</dbReference>
<dbReference type="InterPro" id="IPR000008">
    <property type="entry name" value="C2_dom"/>
</dbReference>
<keyword evidence="5 6" id="KW-0472">Membrane</keyword>
<evidence type="ECO:0000313" key="10">
    <source>
        <dbReference type="Proteomes" id="UP000000763"/>
    </source>
</evidence>
<feature type="domain" description="SMP-LTD" evidence="8">
    <location>
        <begin position="67"/>
        <end position="299"/>
    </location>
</feature>
<dbReference type="SMART" id="SM00239">
    <property type="entry name" value="C2"/>
    <property type="match status" value="1"/>
</dbReference>
<dbReference type="Gene3D" id="2.60.40.150">
    <property type="entry name" value="C2 domain"/>
    <property type="match status" value="1"/>
</dbReference>
<gene>
    <name evidence="9" type="ordered locus">Os01g0819200</name>
</gene>
<evidence type="ECO:0000256" key="3">
    <source>
        <dbReference type="ARBA" id="ARBA00023055"/>
    </source>
</evidence>
<evidence type="ECO:0000256" key="6">
    <source>
        <dbReference type="SAM" id="Phobius"/>
    </source>
</evidence>
<dbReference type="KEGG" id="dosa:Os01g0819200"/>
<dbReference type="GO" id="GO:0008289">
    <property type="term" value="F:lipid binding"/>
    <property type="evidence" value="ECO:0007669"/>
    <property type="project" value="UniProtKB-KW"/>
</dbReference>
<dbReference type="InterPro" id="IPR045050">
    <property type="entry name" value="Synaptotagmin_plant"/>
</dbReference>
<reference evidence="10" key="2">
    <citation type="journal article" date="2008" name="Nucleic Acids Res.">
        <title>The rice annotation project database (RAP-DB): 2008 update.</title>
        <authorList>
            <consortium name="The rice annotation project (RAP)"/>
        </authorList>
    </citation>
    <scope>GENOME REANNOTATION</scope>
    <source>
        <strain evidence="10">cv. Nipponbare</strain>
    </source>
</reference>
<dbReference type="EMBL" id="AP008207">
    <property type="protein sequence ID" value="BAF06552.2"/>
    <property type="molecule type" value="Genomic_DNA"/>
</dbReference>
<dbReference type="GO" id="GO:0006869">
    <property type="term" value="P:lipid transport"/>
    <property type="evidence" value="ECO:0007669"/>
    <property type="project" value="UniProtKB-KW"/>
</dbReference>
<accession>Q0JI76</accession>
<organism evidence="9 10">
    <name type="scientific">Oryza sativa subsp. japonica</name>
    <name type="common">Rice</name>
    <dbReference type="NCBI Taxonomy" id="39947"/>
    <lineage>
        <taxon>Eukaryota</taxon>
        <taxon>Viridiplantae</taxon>
        <taxon>Streptophyta</taxon>
        <taxon>Embryophyta</taxon>
        <taxon>Tracheophyta</taxon>
        <taxon>Spermatophyta</taxon>
        <taxon>Magnoliopsida</taxon>
        <taxon>Liliopsida</taxon>
        <taxon>Poales</taxon>
        <taxon>Poaceae</taxon>
        <taxon>BOP clade</taxon>
        <taxon>Oryzoideae</taxon>
        <taxon>Oryzeae</taxon>
        <taxon>Oryzinae</taxon>
        <taxon>Oryza</taxon>
        <taxon>Oryza sativa</taxon>
    </lineage>
</organism>
<keyword evidence="3" id="KW-0445">Lipid transport</keyword>
<dbReference type="PROSITE" id="PS50004">
    <property type="entry name" value="C2"/>
    <property type="match status" value="1"/>
</dbReference>
<evidence type="ECO:0000259" key="8">
    <source>
        <dbReference type="PROSITE" id="PS51847"/>
    </source>
</evidence>
<evidence type="ECO:0000256" key="4">
    <source>
        <dbReference type="ARBA" id="ARBA00023121"/>
    </source>
</evidence>
<dbReference type="SUPFAM" id="SSF49562">
    <property type="entry name" value="C2 domain (Calcium/lipid-binding domain, CaLB)"/>
    <property type="match status" value="2"/>
</dbReference>
<evidence type="ECO:0000256" key="5">
    <source>
        <dbReference type="ARBA" id="ARBA00023136"/>
    </source>
</evidence>
<dbReference type="GO" id="GO:0016020">
    <property type="term" value="C:membrane"/>
    <property type="evidence" value="ECO:0007669"/>
    <property type="project" value="UniProtKB-SubCell"/>
</dbReference>
<dbReference type="AlphaFoldDB" id="Q0JI76"/>
<name>Q0JI76_ORYSJ</name>
<evidence type="ECO:0000256" key="1">
    <source>
        <dbReference type="ARBA" id="ARBA00004370"/>
    </source>
</evidence>
<sequence length="442" mass="50329">MGIVSMVLSFIGFCIGFSVGIVIGYFLFIYFQPTDVKNVKVRPLVEYDSDSLDDTLPEIPLWLKNPDYDRLDWLNRFLELMWPYLNKAICRIAQDVANPIIAKNKEKYKIDYIKFETFTLGSLPPTFQGVKVQVTNEQELVMEPSLKWAGNPNTTVVVKAYGLKATIQPHVDFGLKLLGADVMAIPVLYKFVQETIMDQVASMFLWPKTLEVPIMDPSKASKKPVGILLVKVLRAQNLREKGPLGKRDPFISFLYGQFGKDEKLGMCKISLKKLTPGTEVITDNLIKTMEPNGIQNEKSAGEITLELTYKPFKEGNIQKEDPGGLLYVVVHEAKELEGKCNTNPYVKLTFKGVEKKTKVVKENRNPRWKEEFEFECEETPANDKLHVEVLGTKKALIRNKESLGHIDISLADVIINKRIIEMYDLINSKRGQIQIEFQWKSS</sequence>
<dbReference type="PROSITE" id="PS51847">
    <property type="entry name" value="SMP"/>
    <property type="match status" value="1"/>
</dbReference>